<dbReference type="InterPro" id="IPR039255">
    <property type="entry name" value="YceD_bac"/>
</dbReference>
<evidence type="ECO:0000256" key="3">
    <source>
        <dbReference type="ARBA" id="ARBA00015716"/>
    </source>
</evidence>
<dbReference type="InterPro" id="IPR003772">
    <property type="entry name" value="YceD"/>
</dbReference>
<reference evidence="6 7" key="1">
    <citation type="submission" date="2019-03" db="EMBL/GenBank/DDBJ databases">
        <title>Genomic Encyclopedia of Type Strains, Phase IV (KMG-IV): sequencing the most valuable type-strain genomes for metagenomic binning, comparative biology and taxonomic classification.</title>
        <authorList>
            <person name="Goeker M."/>
        </authorList>
    </citation>
    <scope>NUCLEOTIDE SEQUENCE [LARGE SCALE GENOMIC DNA]</scope>
    <source>
        <strain evidence="6 7">DSM 7445</strain>
    </source>
</reference>
<dbReference type="PANTHER" id="PTHR38099:SF1">
    <property type="entry name" value="LARGE RIBOSOMAL RNA SUBUNIT ACCUMULATION PROTEIN YCED"/>
    <property type="match status" value="1"/>
</dbReference>
<dbReference type="AlphaFoldDB" id="A0A4V2UI91"/>
<protein>
    <recommendedName>
        <fullName evidence="3">Large ribosomal RNA subunit accumulation protein YceD</fullName>
    </recommendedName>
    <alternativeName>
        <fullName evidence="5">23S rRNA accumulation protein YceD</fullName>
    </alternativeName>
</protein>
<evidence type="ECO:0000313" key="6">
    <source>
        <dbReference type="EMBL" id="TCS34351.1"/>
    </source>
</evidence>
<evidence type="ECO:0000256" key="2">
    <source>
        <dbReference type="ARBA" id="ARBA00010740"/>
    </source>
</evidence>
<sequence>MEAILIDAFEFCRLGEALEGEFAVAELPRLAAEAFTPAGVIRWSLTGGKHAQGYPQLTLNVSGSVQLMCQRCLTPFEFGVESNSILVLAQDEAGADELEEALDDDSLEVIAGSLQFNVANLIEDEALLALPVSPRHDVCPGKTAEKPEAQVEKAASPFSVLKDWKR</sequence>
<keyword evidence="4" id="KW-0690">Ribosome biogenesis</keyword>
<dbReference type="PANTHER" id="PTHR38099">
    <property type="entry name" value="LARGE RIBOSOMAL RNA SUBUNIT ACCUMULATION PROTEIN YCED"/>
    <property type="match status" value="1"/>
</dbReference>
<keyword evidence="7" id="KW-1185">Reference proteome</keyword>
<dbReference type="GO" id="GO:0005829">
    <property type="term" value="C:cytosol"/>
    <property type="evidence" value="ECO:0007669"/>
    <property type="project" value="TreeGrafter"/>
</dbReference>
<dbReference type="Pfam" id="PF02620">
    <property type="entry name" value="YceD"/>
    <property type="match status" value="1"/>
</dbReference>
<organism evidence="6 7">
    <name type="scientific">Paucimonas lemoignei</name>
    <name type="common">Pseudomonas lemoignei</name>
    <dbReference type="NCBI Taxonomy" id="29443"/>
    <lineage>
        <taxon>Bacteria</taxon>
        <taxon>Pseudomonadati</taxon>
        <taxon>Pseudomonadota</taxon>
        <taxon>Betaproteobacteria</taxon>
        <taxon>Burkholderiales</taxon>
        <taxon>Burkholderiaceae</taxon>
        <taxon>Paucimonas</taxon>
    </lineage>
</organism>
<dbReference type="OrthoDB" id="5297600at2"/>
<dbReference type="GO" id="GO:0042254">
    <property type="term" value="P:ribosome biogenesis"/>
    <property type="evidence" value="ECO:0007669"/>
    <property type="project" value="UniProtKB-KW"/>
</dbReference>
<dbReference type="Proteomes" id="UP000295382">
    <property type="component" value="Unassembled WGS sequence"/>
</dbReference>
<proteinExistence type="inferred from homology"/>
<name>A0A4V2UI91_PAULE</name>
<evidence type="ECO:0000313" key="7">
    <source>
        <dbReference type="Proteomes" id="UP000295382"/>
    </source>
</evidence>
<comment type="caution">
    <text evidence="6">The sequence shown here is derived from an EMBL/GenBank/DDBJ whole genome shotgun (WGS) entry which is preliminary data.</text>
</comment>
<gene>
    <name evidence="6" type="ORF">EDC30_11347</name>
</gene>
<evidence type="ECO:0000256" key="1">
    <source>
        <dbReference type="ARBA" id="ARBA00002868"/>
    </source>
</evidence>
<comment type="function">
    <text evidence="1">Plays a role in synthesis, processing and/or stability of 23S rRNA.</text>
</comment>
<dbReference type="EMBL" id="SLZQ01000013">
    <property type="protein sequence ID" value="TCS34351.1"/>
    <property type="molecule type" value="Genomic_DNA"/>
</dbReference>
<comment type="similarity">
    <text evidence="2">Belongs to the DUF177 domain family.</text>
</comment>
<evidence type="ECO:0000256" key="5">
    <source>
        <dbReference type="ARBA" id="ARBA00031841"/>
    </source>
</evidence>
<evidence type="ECO:0000256" key="4">
    <source>
        <dbReference type="ARBA" id="ARBA00022517"/>
    </source>
</evidence>
<accession>A0A4V2UI91</accession>